<organism evidence="1 2">
    <name type="scientific">Paraphaeosphaeria minitans</name>
    <dbReference type="NCBI Taxonomy" id="565426"/>
    <lineage>
        <taxon>Eukaryota</taxon>
        <taxon>Fungi</taxon>
        <taxon>Dikarya</taxon>
        <taxon>Ascomycota</taxon>
        <taxon>Pezizomycotina</taxon>
        <taxon>Dothideomycetes</taxon>
        <taxon>Pleosporomycetidae</taxon>
        <taxon>Pleosporales</taxon>
        <taxon>Massarineae</taxon>
        <taxon>Didymosphaeriaceae</taxon>
        <taxon>Paraphaeosphaeria</taxon>
    </lineage>
</organism>
<evidence type="ECO:0000313" key="1">
    <source>
        <dbReference type="EMBL" id="KAF9732132.1"/>
    </source>
</evidence>
<keyword evidence="2" id="KW-1185">Reference proteome</keyword>
<reference evidence="1" key="1">
    <citation type="journal article" date="2020" name="Mol. Plant Microbe Interact.">
        <title>Genome Sequence of the Biocontrol Agent Coniothyrium minitans strain Conio (IMI 134523).</title>
        <authorList>
            <person name="Patel D."/>
            <person name="Shittu T.A."/>
            <person name="Baroncelli R."/>
            <person name="Muthumeenakshi S."/>
            <person name="Osborne T.H."/>
            <person name="Janganan T.K."/>
            <person name="Sreenivasaprasad S."/>
        </authorList>
    </citation>
    <scope>NUCLEOTIDE SEQUENCE</scope>
    <source>
        <strain evidence="1">Conio</strain>
    </source>
</reference>
<evidence type="ECO:0000313" key="2">
    <source>
        <dbReference type="Proteomes" id="UP000756921"/>
    </source>
</evidence>
<dbReference type="AlphaFoldDB" id="A0A9P6GAW6"/>
<proteinExistence type="predicted"/>
<sequence length="163" mass="17090">MRACPLPPPLPKAAPPAGAANAISPAVAVATRLPIILPSSIHQSLFSAAGTRDQLMAALRAATATATPPSLVTASALCLCLCLYLSLCHCHSVPLCPGFSCATVFVAQTSFFDCRLERPPPHPLINPLVPFFQPPFALLITPSARWPRLSSANCSSDSPPFHV</sequence>
<gene>
    <name evidence="1" type="ORF">PMIN01_10061</name>
</gene>
<comment type="caution">
    <text evidence="1">The sequence shown here is derived from an EMBL/GenBank/DDBJ whole genome shotgun (WGS) entry which is preliminary data.</text>
</comment>
<dbReference type="Proteomes" id="UP000756921">
    <property type="component" value="Unassembled WGS sequence"/>
</dbReference>
<accession>A0A9P6GAW6</accession>
<protein>
    <submittedName>
        <fullName evidence="1">Uncharacterized protein</fullName>
    </submittedName>
</protein>
<dbReference type="EMBL" id="WJXW01000011">
    <property type="protein sequence ID" value="KAF9732132.1"/>
    <property type="molecule type" value="Genomic_DNA"/>
</dbReference>
<name>A0A9P6GAW6_9PLEO</name>